<accession>A0A5R9AKT6</accession>
<dbReference type="InterPro" id="IPR006015">
    <property type="entry name" value="Universal_stress_UspA"/>
</dbReference>
<comment type="caution">
    <text evidence="3">The sequence shown here is derived from an EMBL/GenBank/DDBJ whole genome shotgun (WGS) entry which is preliminary data.</text>
</comment>
<name>A0A5R9AKT6_9MICC</name>
<keyword evidence="4" id="KW-1185">Reference proteome</keyword>
<sequence length="335" mass="35917">MKNRVDPQAVQSPIDSSERGLGVVAGFDGSGGSLLALNYAARAARRRNSLLTVITAFKVPAMIYTTYAALPADREDEMRQRVADDTLQQARAYLSEYPGEVSYRAVRGDAAGVMVEASAAADLVVIGARGRGGFLSRLLGSVASALPAHSHCPTVVVPRHYRGGNAEGREKFYPRNDDLPVVVGMDGSQHSRYAALAAAQAAQDRSTSLHMLMALPSLERWLVWYPELDEADEHALKRRKTAIEASLETDAQWLRSHFPQLEVTASVASGDPIPILERASGEAQLTVLGTRGRGGLASTLLGSVSKGTLLHARGPVMIVPEGADQRLESHPENSD</sequence>
<reference evidence="3 4" key="1">
    <citation type="submission" date="2019-05" db="EMBL/GenBank/DDBJ databases">
        <title>Nesterenkonia sp. GY239, isolated from the Southern Atlantic Ocean.</title>
        <authorList>
            <person name="Zhang G."/>
        </authorList>
    </citation>
    <scope>NUCLEOTIDE SEQUENCE [LARGE SCALE GENOMIC DNA]</scope>
    <source>
        <strain evidence="3 4">GY239</strain>
    </source>
</reference>
<proteinExistence type="inferred from homology"/>
<dbReference type="PANTHER" id="PTHR46553">
    <property type="entry name" value="ADENINE NUCLEOTIDE ALPHA HYDROLASES-LIKE SUPERFAMILY PROTEIN"/>
    <property type="match status" value="1"/>
</dbReference>
<dbReference type="PRINTS" id="PR01438">
    <property type="entry name" value="UNVRSLSTRESS"/>
</dbReference>
<evidence type="ECO:0000259" key="2">
    <source>
        <dbReference type="Pfam" id="PF00582"/>
    </source>
</evidence>
<dbReference type="EMBL" id="VAWA01000002">
    <property type="protein sequence ID" value="TLP79422.1"/>
    <property type="molecule type" value="Genomic_DNA"/>
</dbReference>
<evidence type="ECO:0000256" key="1">
    <source>
        <dbReference type="ARBA" id="ARBA00008791"/>
    </source>
</evidence>
<dbReference type="PANTHER" id="PTHR46553:SF3">
    <property type="entry name" value="ADENINE NUCLEOTIDE ALPHA HYDROLASES-LIKE SUPERFAMILY PROTEIN"/>
    <property type="match status" value="1"/>
</dbReference>
<organism evidence="3 4">
    <name type="scientific">Nesterenkonia sphaerica</name>
    <dbReference type="NCBI Taxonomy" id="1804988"/>
    <lineage>
        <taxon>Bacteria</taxon>
        <taxon>Bacillati</taxon>
        <taxon>Actinomycetota</taxon>
        <taxon>Actinomycetes</taxon>
        <taxon>Micrococcales</taxon>
        <taxon>Micrococcaceae</taxon>
        <taxon>Nesterenkonia</taxon>
    </lineage>
</organism>
<dbReference type="InterPro" id="IPR014729">
    <property type="entry name" value="Rossmann-like_a/b/a_fold"/>
</dbReference>
<dbReference type="InterPro" id="IPR006016">
    <property type="entry name" value="UspA"/>
</dbReference>
<dbReference type="Proteomes" id="UP000306544">
    <property type="component" value="Unassembled WGS sequence"/>
</dbReference>
<dbReference type="SUPFAM" id="SSF52402">
    <property type="entry name" value="Adenine nucleotide alpha hydrolases-like"/>
    <property type="match status" value="2"/>
</dbReference>
<dbReference type="AlphaFoldDB" id="A0A5R9AKT6"/>
<dbReference type="RefSeq" id="WP_138169183.1">
    <property type="nucleotide sequence ID" value="NZ_VAWA01000002.1"/>
</dbReference>
<evidence type="ECO:0000313" key="3">
    <source>
        <dbReference type="EMBL" id="TLP79422.1"/>
    </source>
</evidence>
<comment type="similarity">
    <text evidence="1">Belongs to the universal stress protein A family.</text>
</comment>
<gene>
    <name evidence="3" type="ORF">FEF27_02145</name>
</gene>
<feature type="domain" description="UspA" evidence="2">
    <location>
        <begin position="181"/>
        <end position="320"/>
    </location>
</feature>
<dbReference type="OrthoDB" id="267918at2"/>
<dbReference type="Gene3D" id="3.40.50.620">
    <property type="entry name" value="HUPs"/>
    <property type="match status" value="2"/>
</dbReference>
<feature type="domain" description="UspA" evidence="2">
    <location>
        <begin position="23"/>
        <end position="158"/>
    </location>
</feature>
<dbReference type="Pfam" id="PF00582">
    <property type="entry name" value="Usp"/>
    <property type="match status" value="2"/>
</dbReference>
<evidence type="ECO:0000313" key="4">
    <source>
        <dbReference type="Proteomes" id="UP000306544"/>
    </source>
</evidence>
<protein>
    <submittedName>
        <fullName evidence="3">Universal stress protein</fullName>
    </submittedName>
</protein>